<reference evidence="8 9" key="1">
    <citation type="journal article" date="2019" name="Front. Genet.">
        <title>Whole-Genome Sequencing of the Opportunistic Yeast Pathogen Candida inconspicua Uncovers Its Hybrid Origin.</title>
        <authorList>
            <person name="Mixao V."/>
            <person name="Hansen A.P."/>
            <person name="Saus E."/>
            <person name="Boekhout T."/>
            <person name="Lass-Florl C."/>
            <person name="Gabaldon T."/>
        </authorList>
    </citation>
    <scope>NUCLEOTIDE SEQUENCE [LARGE SCALE GENOMIC DNA]</scope>
    <source>
        <strain evidence="8 9">CBS 180</strain>
    </source>
</reference>
<dbReference type="PROSITE" id="PS50294">
    <property type="entry name" value="WD_REPEATS_REGION"/>
    <property type="match status" value="1"/>
</dbReference>
<dbReference type="Pfam" id="PF00400">
    <property type="entry name" value="WD40"/>
    <property type="match status" value="1"/>
</dbReference>
<evidence type="ECO:0000313" key="9">
    <source>
        <dbReference type="Proteomes" id="UP000307173"/>
    </source>
</evidence>
<dbReference type="EMBL" id="SELW01000657">
    <property type="protein sequence ID" value="TID14890.1"/>
    <property type="molecule type" value="Genomic_DNA"/>
</dbReference>
<comment type="caution">
    <text evidence="8">The sequence shown here is derived from an EMBL/GenBank/DDBJ whole genome shotgun (WGS) entry which is preliminary data.</text>
</comment>
<dbReference type="InterPro" id="IPR001680">
    <property type="entry name" value="WD40_rpt"/>
</dbReference>
<proteinExistence type="predicted"/>
<evidence type="ECO:0000259" key="7">
    <source>
        <dbReference type="Pfam" id="PF12265"/>
    </source>
</evidence>
<dbReference type="STRING" id="52247.A0A4T0WX54"/>
<evidence type="ECO:0000256" key="5">
    <source>
        <dbReference type="ARBA" id="ARBA00023242"/>
    </source>
</evidence>
<dbReference type="PANTHER" id="PTHR22850">
    <property type="entry name" value="WD40 REPEAT FAMILY"/>
    <property type="match status" value="1"/>
</dbReference>
<keyword evidence="9" id="KW-1185">Reference proteome</keyword>
<dbReference type="OrthoDB" id="427795at2759"/>
<keyword evidence="3" id="KW-0677">Repeat</keyword>
<dbReference type="SMART" id="SM00320">
    <property type="entry name" value="WD40"/>
    <property type="match status" value="2"/>
</dbReference>
<evidence type="ECO:0000256" key="2">
    <source>
        <dbReference type="ARBA" id="ARBA00022574"/>
    </source>
</evidence>
<accession>A0A4T0WX54</accession>
<gene>
    <name evidence="8" type="ORF">CANINC_004561</name>
</gene>
<dbReference type="GO" id="GO:0005634">
    <property type="term" value="C:nucleus"/>
    <property type="evidence" value="ECO:0007669"/>
    <property type="project" value="UniProtKB-SubCell"/>
</dbReference>
<evidence type="ECO:0000256" key="6">
    <source>
        <dbReference type="PROSITE-ProRule" id="PRU00221"/>
    </source>
</evidence>
<feature type="domain" description="Histone-binding protein RBBP4-like N-terminal" evidence="7">
    <location>
        <begin position="12"/>
        <end position="81"/>
    </location>
</feature>
<evidence type="ECO:0000313" key="8">
    <source>
        <dbReference type="EMBL" id="TID14890.1"/>
    </source>
</evidence>
<dbReference type="InterPro" id="IPR019775">
    <property type="entry name" value="WD40_repeat_CS"/>
</dbReference>
<keyword evidence="2 6" id="KW-0853">WD repeat</keyword>
<evidence type="ECO:0000256" key="4">
    <source>
        <dbReference type="ARBA" id="ARBA00022853"/>
    </source>
</evidence>
<dbReference type="Pfam" id="PF12265">
    <property type="entry name" value="CAF1C_H4-bd"/>
    <property type="match status" value="1"/>
</dbReference>
<dbReference type="Proteomes" id="UP000307173">
    <property type="component" value="Unassembled WGS sequence"/>
</dbReference>
<name>A0A4T0WX54_9ASCO</name>
<dbReference type="PROSITE" id="PS50082">
    <property type="entry name" value="WD_REPEATS_2"/>
    <property type="match status" value="1"/>
</dbReference>
<dbReference type="GO" id="GO:0006325">
    <property type="term" value="P:chromatin organization"/>
    <property type="evidence" value="ECO:0007669"/>
    <property type="project" value="UniProtKB-KW"/>
</dbReference>
<feature type="repeat" description="WD" evidence="6">
    <location>
        <begin position="237"/>
        <end position="273"/>
    </location>
</feature>
<dbReference type="InterPro" id="IPR015943">
    <property type="entry name" value="WD40/YVTN_repeat-like_dom_sf"/>
</dbReference>
<sequence length="319" mass="35293">MSSATANDTSSEYTVWKKNCPLLYSQLQTSSLLWPSLAIDWLPDASVPNKDQPVSQHRLLISTFSDGINQHESLIVTSANIIDLTAPQCQNLQNFDYSQINNEFVYSLPLQTHLRNTKDLLIQTAPVVSTEELAAASAEGIDLSTQNNNSQAVSDHATKVTNSLGLLQRIPHVGDINKIKHCPQNPDLIATASQTGTIRVFDRTKKPNTFDIHAIDSHSQNNNNGDVNTYEVSDIILDYHTSESWTIDWNPHKYATIASASNDGSIALWDLQNQFKAPPKKKLSLQSNSNSTSSCKITTPDKIIPAHDYGVNEIKWIPS</sequence>
<dbReference type="InterPro" id="IPR050459">
    <property type="entry name" value="WD_repeat_RBAP46/RBAP48/MSI1"/>
</dbReference>
<comment type="subcellular location">
    <subcellularLocation>
        <location evidence="1">Nucleus</location>
    </subcellularLocation>
</comment>
<protein>
    <recommendedName>
        <fullName evidence="7">Histone-binding protein RBBP4-like N-terminal domain-containing protein</fullName>
    </recommendedName>
</protein>
<dbReference type="SUPFAM" id="SSF50978">
    <property type="entry name" value="WD40 repeat-like"/>
    <property type="match status" value="1"/>
</dbReference>
<keyword evidence="5" id="KW-0539">Nucleus</keyword>
<dbReference type="Gene3D" id="2.130.10.10">
    <property type="entry name" value="YVTN repeat-like/Quinoprotein amine dehydrogenase"/>
    <property type="match status" value="1"/>
</dbReference>
<dbReference type="InterPro" id="IPR036322">
    <property type="entry name" value="WD40_repeat_dom_sf"/>
</dbReference>
<dbReference type="AlphaFoldDB" id="A0A4T0WX54"/>
<organism evidence="8 9">
    <name type="scientific">Pichia inconspicua</name>
    <dbReference type="NCBI Taxonomy" id="52247"/>
    <lineage>
        <taxon>Eukaryota</taxon>
        <taxon>Fungi</taxon>
        <taxon>Dikarya</taxon>
        <taxon>Ascomycota</taxon>
        <taxon>Saccharomycotina</taxon>
        <taxon>Pichiomycetes</taxon>
        <taxon>Pichiales</taxon>
        <taxon>Pichiaceae</taxon>
        <taxon>Pichia</taxon>
    </lineage>
</organism>
<evidence type="ECO:0000256" key="1">
    <source>
        <dbReference type="ARBA" id="ARBA00004123"/>
    </source>
</evidence>
<dbReference type="InterPro" id="IPR022052">
    <property type="entry name" value="Histone-bd_RBBP4-like_N"/>
</dbReference>
<keyword evidence="4" id="KW-0156">Chromatin regulator</keyword>
<dbReference type="PROSITE" id="PS00678">
    <property type="entry name" value="WD_REPEATS_1"/>
    <property type="match status" value="1"/>
</dbReference>
<evidence type="ECO:0000256" key="3">
    <source>
        <dbReference type="ARBA" id="ARBA00022737"/>
    </source>
</evidence>